<evidence type="ECO:0000256" key="5">
    <source>
        <dbReference type="ARBA" id="ARBA00022692"/>
    </source>
</evidence>
<dbReference type="EMBL" id="CP016379">
    <property type="protein sequence ID" value="AZR74576.1"/>
    <property type="molecule type" value="Genomic_DNA"/>
</dbReference>
<evidence type="ECO:0000256" key="7">
    <source>
        <dbReference type="ARBA" id="ARBA00023136"/>
    </source>
</evidence>
<keyword evidence="5 8" id="KW-0812">Transmembrane</keyword>
<keyword evidence="7 8" id="KW-0472">Membrane</keyword>
<name>A0A3S9T1U3_9FIRM</name>
<accession>A0A3S9T1U3</accession>
<feature type="transmembrane region" description="Helical" evidence="8">
    <location>
        <begin position="157"/>
        <end position="179"/>
    </location>
</feature>
<dbReference type="GO" id="GO:0022857">
    <property type="term" value="F:transmembrane transporter activity"/>
    <property type="evidence" value="ECO:0007669"/>
    <property type="project" value="InterPro"/>
</dbReference>
<evidence type="ECO:0000256" key="4">
    <source>
        <dbReference type="ARBA" id="ARBA00022475"/>
    </source>
</evidence>
<feature type="transmembrane region" description="Helical" evidence="8">
    <location>
        <begin position="245"/>
        <end position="274"/>
    </location>
</feature>
<comment type="subcellular location">
    <subcellularLocation>
        <location evidence="1">Cell membrane</location>
        <topology evidence="1">Multi-pass membrane protein</topology>
    </subcellularLocation>
</comment>
<proteinExistence type="inferred from homology"/>
<dbReference type="CDD" id="cd06550">
    <property type="entry name" value="TM_ABC_iron-siderophores_like"/>
    <property type="match status" value="1"/>
</dbReference>
<feature type="transmembrane region" description="Helical" evidence="8">
    <location>
        <begin position="12"/>
        <end position="36"/>
    </location>
</feature>
<sequence length="338" mass="36557">MEAIMQKKRFYIWMIILIISVIILGMIAAAIGPAGISLKELWKIIIGSNEMNRVYKTILFKIRIPRIILSYLVGAALATAGVIMQGLIQNPMADPYIVGTSAGAGLGATIAIVFNLNFKFMGLSTVPLFAFVGAVLAVFLVYQLARQGSKVPVVHFLLAGMAVGFLLGALTSLVMVLGIKDHYKIVYWLMGSLAKASWKEVYIILPYLVTGLFVTLYIARDLNLILLGEETAHNMGVNVEQLKRIVLITAALLTASAVSVSGVIGFVGLIIPHIVRMITGPDHRRLIPAASIFGGGFLMLSDTIARTVAAPTEIPVGVITALFGGPFFLYQLRKSRKI</sequence>
<feature type="transmembrane region" description="Helical" evidence="8">
    <location>
        <begin position="68"/>
        <end position="89"/>
    </location>
</feature>
<dbReference type="AlphaFoldDB" id="A0A3S9T1U3"/>
<dbReference type="PANTHER" id="PTHR30472:SF25">
    <property type="entry name" value="ABC TRANSPORTER PERMEASE PROTEIN MJ0876-RELATED"/>
    <property type="match status" value="1"/>
</dbReference>
<evidence type="ECO:0000256" key="1">
    <source>
        <dbReference type="ARBA" id="ARBA00004651"/>
    </source>
</evidence>
<feature type="transmembrane region" description="Helical" evidence="8">
    <location>
        <begin position="314"/>
        <end position="332"/>
    </location>
</feature>
<evidence type="ECO:0000256" key="2">
    <source>
        <dbReference type="ARBA" id="ARBA00007935"/>
    </source>
</evidence>
<evidence type="ECO:0000256" key="8">
    <source>
        <dbReference type="SAM" id="Phobius"/>
    </source>
</evidence>
<dbReference type="SUPFAM" id="SSF81345">
    <property type="entry name" value="ABC transporter involved in vitamin B12 uptake, BtuC"/>
    <property type="match status" value="1"/>
</dbReference>
<evidence type="ECO:0000313" key="10">
    <source>
        <dbReference type="Proteomes" id="UP000267250"/>
    </source>
</evidence>
<gene>
    <name evidence="9" type="ORF">BBF96_15065</name>
</gene>
<organism evidence="9 10">
    <name type="scientific">Anoxybacter fermentans</name>
    <dbReference type="NCBI Taxonomy" id="1323375"/>
    <lineage>
        <taxon>Bacteria</taxon>
        <taxon>Bacillati</taxon>
        <taxon>Bacillota</taxon>
        <taxon>Clostridia</taxon>
        <taxon>Halanaerobiales</taxon>
        <taxon>Anoxybacter</taxon>
    </lineage>
</organism>
<feature type="transmembrane region" description="Helical" evidence="8">
    <location>
        <begin position="126"/>
        <end position="145"/>
    </location>
</feature>
<keyword evidence="4" id="KW-1003">Cell membrane</keyword>
<dbReference type="Gene3D" id="1.10.3470.10">
    <property type="entry name" value="ABC transporter involved in vitamin B12 uptake, BtuC"/>
    <property type="match status" value="1"/>
</dbReference>
<dbReference type="InterPro" id="IPR000522">
    <property type="entry name" value="ABC_transptr_permease_BtuC"/>
</dbReference>
<evidence type="ECO:0000256" key="6">
    <source>
        <dbReference type="ARBA" id="ARBA00022989"/>
    </source>
</evidence>
<dbReference type="Proteomes" id="UP000267250">
    <property type="component" value="Chromosome"/>
</dbReference>
<dbReference type="InterPro" id="IPR037294">
    <property type="entry name" value="ABC_BtuC-like"/>
</dbReference>
<dbReference type="FunFam" id="1.10.3470.10:FF:000001">
    <property type="entry name" value="Vitamin B12 ABC transporter permease BtuC"/>
    <property type="match status" value="1"/>
</dbReference>
<comment type="similarity">
    <text evidence="2">Belongs to the binding-protein-dependent transport system permease family. FecCD subfamily.</text>
</comment>
<dbReference type="KEGG" id="aft:BBF96_15065"/>
<feature type="transmembrane region" description="Helical" evidence="8">
    <location>
        <begin position="286"/>
        <end position="308"/>
    </location>
</feature>
<dbReference type="Pfam" id="PF01032">
    <property type="entry name" value="FecCD"/>
    <property type="match status" value="1"/>
</dbReference>
<keyword evidence="10" id="KW-1185">Reference proteome</keyword>
<keyword evidence="3" id="KW-0813">Transport</keyword>
<evidence type="ECO:0000313" key="9">
    <source>
        <dbReference type="EMBL" id="AZR74576.1"/>
    </source>
</evidence>
<feature type="transmembrane region" description="Helical" evidence="8">
    <location>
        <begin position="200"/>
        <end position="219"/>
    </location>
</feature>
<dbReference type="GO" id="GO:0033214">
    <property type="term" value="P:siderophore-iron import into cell"/>
    <property type="evidence" value="ECO:0007669"/>
    <property type="project" value="TreeGrafter"/>
</dbReference>
<protein>
    <submittedName>
        <fullName evidence="9">Iron ABC transporter</fullName>
    </submittedName>
</protein>
<dbReference type="GO" id="GO:0005886">
    <property type="term" value="C:plasma membrane"/>
    <property type="evidence" value="ECO:0007669"/>
    <property type="project" value="UniProtKB-SubCell"/>
</dbReference>
<dbReference type="PANTHER" id="PTHR30472">
    <property type="entry name" value="FERRIC ENTEROBACTIN TRANSPORT SYSTEM PERMEASE PROTEIN"/>
    <property type="match status" value="1"/>
</dbReference>
<keyword evidence="6 8" id="KW-1133">Transmembrane helix</keyword>
<reference evidence="9 10" key="1">
    <citation type="submission" date="2016-07" db="EMBL/GenBank/DDBJ databases">
        <title>Genome and transcriptome analysis of iron-reducing fermentative bacteria Anoxybacter fermentans.</title>
        <authorList>
            <person name="Zeng X."/>
            <person name="Shao Z."/>
        </authorList>
    </citation>
    <scope>NUCLEOTIDE SEQUENCE [LARGE SCALE GENOMIC DNA]</scope>
    <source>
        <strain evidence="9 10">DY22613</strain>
    </source>
</reference>
<feature type="transmembrane region" description="Helical" evidence="8">
    <location>
        <begin position="95"/>
        <end position="114"/>
    </location>
</feature>
<evidence type="ECO:0000256" key="3">
    <source>
        <dbReference type="ARBA" id="ARBA00022448"/>
    </source>
</evidence>
<dbReference type="OrthoDB" id="9792889at2"/>